<evidence type="ECO:0000313" key="2">
    <source>
        <dbReference type="Proteomes" id="UP000220032"/>
    </source>
</evidence>
<comment type="caution">
    <text evidence="1">The sequence shown here is derived from an EMBL/GenBank/DDBJ whole genome shotgun (WGS) entry which is preliminary data.</text>
</comment>
<name>A0A2A9A8P9_BACCE</name>
<dbReference type="EMBL" id="NTRR01000001">
    <property type="protein sequence ID" value="PFE20224.1"/>
    <property type="molecule type" value="Genomic_DNA"/>
</dbReference>
<dbReference type="Proteomes" id="UP000220032">
    <property type="component" value="Unassembled WGS sequence"/>
</dbReference>
<organism evidence="1 2">
    <name type="scientific">Bacillus cereus</name>
    <dbReference type="NCBI Taxonomy" id="1396"/>
    <lineage>
        <taxon>Bacteria</taxon>
        <taxon>Bacillati</taxon>
        <taxon>Bacillota</taxon>
        <taxon>Bacilli</taxon>
        <taxon>Bacillales</taxon>
        <taxon>Bacillaceae</taxon>
        <taxon>Bacillus</taxon>
        <taxon>Bacillus cereus group</taxon>
    </lineage>
</organism>
<gene>
    <name evidence="1" type="ORF">CN307_00100</name>
</gene>
<dbReference type="AlphaFoldDB" id="A0A2A9A8P9"/>
<proteinExistence type="predicted"/>
<accession>A0A2A9A8P9</accession>
<sequence>MHINSLLVRMVIYIFGITEWKSFEIMGEDSYLMKDWMECTEKGCTQTLEKVFSKLKFSPSPFMRYVIFLTTIK</sequence>
<reference evidence="1 2" key="1">
    <citation type="submission" date="2017-09" db="EMBL/GenBank/DDBJ databases">
        <title>Large-scale bioinformatics analysis of Bacillus genomes uncovers conserved roles of natural products in bacterial physiology.</title>
        <authorList>
            <consortium name="Agbiome Team Llc"/>
            <person name="Bleich R.M."/>
            <person name="Grubbs K.J."/>
            <person name="Santa Maria K.C."/>
            <person name="Allen S.E."/>
            <person name="Farag S."/>
            <person name="Shank E.A."/>
            <person name="Bowers A."/>
        </authorList>
    </citation>
    <scope>NUCLEOTIDE SEQUENCE [LARGE SCALE GENOMIC DNA]</scope>
    <source>
        <strain evidence="1 2">AFS022681</strain>
    </source>
</reference>
<evidence type="ECO:0000313" key="1">
    <source>
        <dbReference type="EMBL" id="PFE20224.1"/>
    </source>
</evidence>
<protein>
    <submittedName>
        <fullName evidence="1">Uncharacterized protein</fullName>
    </submittedName>
</protein>